<dbReference type="InterPro" id="IPR043502">
    <property type="entry name" value="DNA/RNA_pol_sf"/>
</dbReference>
<dbReference type="Gene3D" id="3.30.70.270">
    <property type="match status" value="2"/>
</dbReference>
<feature type="non-terminal residue" evidence="2">
    <location>
        <position position="550"/>
    </location>
</feature>
<dbReference type="FunFam" id="1.10.340.70:FF:000001">
    <property type="entry name" value="Retrovirus-related Pol polyprotein from transposon gypsy-like Protein"/>
    <property type="match status" value="1"/>
</dbReference>
<dbReference type="Pfam" id="PF17919">
    <property type="entry name" value="RT_RNaseH_2"/>
    <property type="match status" value="1"/>
</dbReference>
<sequence length="550" mass="62618">MPPDQGEDNFTIRLKPGSKPVMQPLRHLSPNELDELDQQMQRLMDKGWISHSRSLWGAPVLFAPKKDGGLRCCIDYRALNKMTHKDATPLPNLSEPRDRLVNMQVFTAINIRDGYHCIMIRPEDREKTAFRTGFGHFEYIVLAFGLTNAPATFQQLTNKLLGDKYDAYVISYLDDILIFSTDMSSHIQHVDEVLKTLAEHCLHVKPSKCQWAVDEVEFCGHRVGKDGLKYIPEYAQITLPLTNLQSGNRPWQWGDEEDKAFNRLKELCSSAPTLAYFDPALDTYLFTDASGYAYGGWLAQPAAGDFPYPHPLPTTKSGLTNLPQLRPVTYYSCKMQPAGTRYPEQPHLSRCQAGWVEFLQQFDFSVEYLPGTWNSIADLLSRDPTYNPKCATCQAKIDVVTAIVQPEITVMTHMPTDADWTRALASDDFGQNILLTLDGPQENLSGHARRFRAVDSPPDRFLMYHDRRYVPDSLRGPLLQIHHDSLANGGHSGVQRTLAKLLESYYWPHMERDVYQYVRTCPTCQRHKRATPIGFLRSLAIPDARWQQIG</sequence>
<dbReference type="InterPro" id="IPR041588">
    <property type="entry name" value="Integrase_H2C2"/>
</dbReference>
<reference evidence="2 3" key="1">
    <citation type="journal article" date="2019" name="Sci. Rep.">
        <title>Comparative genomics of chytrid fungi reveal insights into the obligate biotrophic and pathogenic lifestyle of Synchytrium endobioticum.</title>
        <authorList>
            <person name="van de Vossenberg B.T.L.H."/>
            <person name="Warris S."/>
            <person name="Nguyen H.D.T."/>
            <person name="van Gent-Pelzer M.P.E."/>
            <person name="Joly D.L."/>
            <person name="van de Geest H.C."/>
            <person name="Bonants P.J.M."/>
            <person name="Smith D.S."/>
            <person name="Levesque C.A."/>
            <person name="van der Lee T.A.J."/>
        </authorList>
    </citation>
    <scope>NUCLEOTIDE SEQUENCE [LARGE SCALE GENOMIC DNA]</scope>
    <source>
        <strain evidence="2 3">CBS 809.83</strain>
    </source>
</reference>
<dbReference type="Gene3D" id="3.10.10.10">
    <property type="entry name" value="HIV Type 1 Reverse Transcriptase, subunit A, domain 1"/>
    <property type="match status" value="1"/>
</dbReference>
<dbReference type="EMBL" id="QEAQ01000419">
    <property type="protein sequence ID" value="TPX52127.1"/>
    <property type="molecule type" value="Genomic_DNA"/>
</dbReference>
<dbReference type="InterPro" id="IPR000477">
    <property type="entry name" value="RT_dom"/>
</dbReference>
<dbReference type="Pfam" id="PF17921">
    <property type="entry name" value="Integrase_H2C2"/>
    <property type="match status" value="1"/>
</dbReference>
<name>A0A507DLQ6_9FUNG</name>
<dbReference type="Pfam" id="PF00078">
    <property type="entry name" value="RVT_1"/>
    <property type="match status" value="1"/>
</dbReference>
<dbReference type="CDD" id="cd01647">
    <property type="entry name" value="RT_LTR"/>
    <property type="match status" value="1"/>
</dbReference>
<dbReference type="InterPro" id="IPR050951">
    <property type="entry name" value="Retrovirus_Pol_polyprotein"/>
</dbReference>
<evidence type="ECO:0000259" key="1">
    <source>
        <dbReference type="PROSITE" id="PS50878"/>
    </source>
</evidence>
<dbReference type="InterPro" id="IPR041577">
    <property type="entry name" value="RT_RNaseH_2"/>
</dbReference>
<dbReference type="STRING" id="109895.A0A507DLQ6"/>
<proteinExistence type="predicted"/>
<gene>
    <name evidence="2" type="ORF">PhCBS80983_g06512</name>
</gene>
<dbReference type="PANTHER" id="PTHR37984:SF15">
    <property type="entry name" value="INTEGRASE CATALYTIC DOMAIN-CONTAINING PROTEIN"/>
    <property type="match status" value="1"/>
</dbReference>
<comment type="caution">
    <text evidence="2">The sequence shown here is derived from an EMBL/GenBank/DDBJ whole genome shotgun (WGS) entry which is preliminary data.</text>
</comment>
<keyword evidence="3" id="KW-1185">Reference proteome</keyword>
<dbReference type="InterPro" id="IPR043128">
    <property type="entry name" value="Rev_trsase/Diguanyl_cyclase"/>
</dbReference>
<dbReference type="PROSITE" id="PS50878">
    <property type="entry name" value="RT_POL"/>
    <property type="match status" value="1"/>
</dbReference>
<organism evidence="2 3">
    <name type="scientific">Powellomyces hirtus</name>
    <dbReference type="NCBI Taxonomy" id="109895"/>
    <lineage>
        <taxon>Eukaryota</taxon>
        <taxon>Fungi</taxon>
        <taxon>Fungi incertae sedis</taxon>
        <taxon>Chytridiomycota</taxon>
        <taxon>Chytridiomycota incertae sedis</taxon>
        <taxon>Chytridiomycetes</taxon>
        <taxon>Spizellomycetales</taxon>
        <taxon>Powellomycetaceae</taxon>
        <taxon>Powellomyces</taxon>
    </lineage>
</organism>
<dbReference type="PANTHER" id="PTHR37984">
    <property type="entry name" value="PROTEIN CBG26694"/>
    <property type="match status" value="1"/>
</dbReference>
<dbReference type="Proteomes" id="UP000318582">
    <property type="component" value="Unassembled WGS sequence"/>
</dbReference>
<accession>A0A507DLQ6</accession>
<dbReference type="AlphaFoldDB" id="A0A507DLQ6"/>
<dbReference type="SUPFAM" id="SSF56672">
    <property type="entry name" value="DNA/RNA polymerases"/>
    <property type="match status" value="1"/>
</dbReference>
<feature type="domain" description="Reverse transcriptase" evidence="1">
    <location>
        <begin position="44"/>
        <end position="223"/>
    </location>
</feature>
<protein>
    <recommendedName>
        <fullName evidence="1">Reverse transcriptase domain-containing protein</fullName>
    </recommendedName>
</protein>
<dbReference type="Gene3D" id="1.10.340.70">
    <property type="match status" value="1"/>
</dbReference>
<evidence type="ECO:0000313" key="3">
    <source>
        <dbReference type="Proteomes" id="UP000318582"/>
    </source>
</evidence>
<evidence type="ECO:0000313" key="2">
    <source>
        <dbReference type="EMBL" id="TPX52127.1"/>
    </source>
</evidence>